<sequence length="204" mass="23005">MNEFFTFMGMGIEHILQFPDGYDHLLFILALSAIYTFSEWKKVLLLVTAFTIGHSITLLLTISGISPIPSSVIEWLIPLTIIIVCILNFITKIKDENNQNSKKINSSIMVRRYSIALVFGLIHGLGFANYLRQMLPDSLLNPLLGFNVGLEIAQILVVLIGLGIGFVVMKYLDFTKNRWKIILSAIVLVFALHLFVMQTLALFE</sequence>
<gene>
    <name evidence="2" type="ordered locus">Fleli_3156</name>
</gene>
<keyword evidence="1" id="KW-0472">Membrane</keyword>
<keyword evidence="1" id="KW-0812">Transmembrane</keyword>
<proteinExistence type="predicted"/>
<dbReference type="InterPro" id="IPR032809">
    <property type="entry name" value="Put_HupE_UreJ"/>
</dbReference>
<evidence type="ECO:0000256" key="1">
    <source>
        <dbReference type="SAM" id="Phobius"/>
    </source>
</evidence>
<dbReference type="eggNOG" id="COG2370">
    <property type="taxonomic scope" value="Bacteria"/>
</dbReference>
<dbReference type="AlphaFoldDB" id="I4ANF7"/>
<feature type="transmembrane region" description="Helical" evidence="1">
    <location>
        <begin position="181"/>
        <end position="203"/>
    </location>
</feature>
<evidence type="ECO:0000313" key="3">
    <source>
        <dbReference type="Proteomes" id="UP000006054"/>
    </source>
</evidence>
<feature type="transmembrane region" description="Helical" evidence="1">
    <location>
        <begin position="20"/>
        <end position="37"/>
    </location>
</feature>
<dbReference type="Proteomes" id="UP000006054">
    <property type="component" value="Chromosome"/>
</dbReference>
<feature type="transmembrane region" description="Helical" evidence="1">
    <location>
        <begin position="44"/>
        <end position="66"/>
    </location>
</feature>
<dbReference type="STRING" id="880071.Fleli_3156"/>
<protein>
    <submittedName>
        <fullName evidence="2">HupE / UreJ protein</fullName>
    </submittedName>
</protein>
<dbReference type="HOGENOM" id="CLU_109303_0_0_10"/>
<evidence type="ECO:0000313" key="2">
    <source>
        <dbReference type="EMBL" id="AFM05492.1"/>
    </source>
</evidence>
<keyword evidence="3" id="KW-1185">Reference proteome</keyword>
<dbReference type="KEGG" id="fli:Fleli_3156"/>
<reference evidence="3" key="1">
    <citation type="submission" date="2012-06" db="EMBL/GenBank/DDBJ databases">
        <title>The complete genome of Flexibacter litoralis DSM 6794.</title>
        <authorList>
            <person name="Lucas S."/>
            <person name="Copeland A."/>
            <person name="Lapidus A."/>
            <person name="Glavina del Rio T."/>
            <person name="Dalin E."/>
            <person name="Tice H."/>
            <person name="Bruce D."/>
            <person name="Goodwin L."/>
            <person name="Pitluck S."/>
            <person name="Peters L."/>
            <person name="Ovchinnikova G."/>
            <person name="Lu M."/>
            <person name="Kyrpides N."/>
            <person name="Mavromatis K."/>
            <person name="Ivanova N."/>
            <person name="Brettin T."/>
            <person name="Detter J.C."/>
            <person name="Han C."/>
            <person name="Larimer F."/>
            <person name="Land M."/>
            <person name="Hauser L."/>
            <person name="Markowitz V."/>
            <person name="Cheng J.-F."/>
            <person name="Hugenholtz P."/>
            <person name="Woyke T."/>
            <person name="Wu D."/>
            <person name="Spring S."/>
            <person name="Lang E."/>
            <person name="Kopitz M."/>
            <person name="Brambilla E."/>
            <person name="Klenk H.-P."/>
            <person name="Eisen J.A."/>
        </authorList>
    </citation>
    <scope>NUCLEOTIDE SEQUENCE [LARGE SCALE GENOMIC DNA]</scope>
    <source>
        <strain evidence="3">ATCC 23117 / DSM 6794 / NBRC 15988 / NCIMB 1366 / Sio-4</strain>
    </source>
</reference>
<feature type="transmembrane region" description="Helical" evidence="1">
    <location>
        <begin position="152"/>
        <end position="169"/>
    </location>
</feature>
<dbReference type="OrthoDB" id="9808870at2"/>
<dbReference type="RefSeq" id="WP_014798923.1">
    <property type="nucleotide sequence ID" value="NC_018018.1"/>
</dbReference>
<keyword evidence="1" id="KW-1133">Transmembrane helix</keyword>
<feature type="transmembrane region" description="Helical" evidence="1">
    <location>
        <begin position="72"/>
        <end position="91"/>
    </location>
</feature>
<dbReference type="Pfam" id="PF13795">
    <property type="entry name" value="HupE_UreJ_2"/>
    <property type="match status" value="1"/>
</dbReference>
<dbReference type="EMBL" id="CP003345">
    <property type="protein sequence ID" value="AFM05492.1"/>
    <property type="molecule type" value="Genomic_DNA"/>
</dbReference>
<accession>I4ANF7</accession>
<name>I4ANF7_BERLS</name>
<feature type="transmembrane region" description="Helical" evidence="1">
    <location>
        <begin position="112"/>
        <end position="132"/>
    </location>
</feature>
<organism evidence="2 3">
    <name type="scientific">Bernardetia litoralis (strain ATCC 23117 / DSM 6794 / NBRC 15988 / NCIMB 1366 / Fx l1 / Sio-4)</name>
    <name type="common">Flexibacter litoralis</name>
    <dbReference type="NCBI Taxonomy" id="880071"/>
    <lineage>
        <taxon>Bacteria</taxon>
        <taxon>Pseudomonadati</taxon>
        <taxon>Bacteroidota</taxon>
        <taxon>Cytophagia</taxon>
        <taxon>Cytophagales</taxon>
        <taxon>Bernardetiaceae</taxon>
        <taxon>Bernardetia</taxon>
    </lineage>
</organism>